<protein>
    <submittedName>
        <fullName evidence="1">Uncharacterized protein</fullName>
    </submittedName>
</protein>
<dbReference type="AlphaFoldDB" id="A0A841FJM5"/>
<organism evidence="1 2">
    <name type="scientific">Phytomonospora endophytica</name>
    <dbReference type="NCBI Taxonomy" id="714109"/>
    <lineage>
        <taxon>Bacteria</taxon>
        <taxon>Bacillati</taxon>
        <taxon>Actinomycetota</taxon>
        <taxon>Actinomycetes</taxon>
        <taxon>Micromonosporales</taxon>
        <taxon>Micromonosporaceae</taxon>
        <taxon>Phytomonospora</taxon>
    </lineage>
</organism>
<keyword evidence="2" id="KW-1185">Reference proteome</keyword>
<gene>
    <name evidence="1" type="ORF">HNR73_004257</name>
</gene>
<sequence length="55" mass="5816">MTIIRRLADAITERVVPRADAKAECAPKCWNAGSCPGGGTNQCCRTKGCVVMCVC</sequence>
<evidence type="ECO:0000313" key="2">
    <source>
        <dbReference type="Proteomes" id="UP000548476"/>
    </source>
</evidence>
<dbReference type="RefSeq" id="WP_184789242.1">
    <property type="nucleotide sequence ID" value="NZ_BONT01000028.1"/>
</dbReference>
<evidence type="ECO:0000313" key="1">
    <source>
        <dbReference type="EMBL" id="MBB6036386.1"/>
    </source>
</evidence>
<accession>A0A841FJM5</accession>
<dbReference type="EMBL" id="JACHGT010000009">
    <property type="protein sequence ID" value="MBB6036386.1"/>
    <property type="molecule type" value="Genomic_DNA"/>
</dbReference>
<proteinExistence type="predicted"/>
<comment type="caution">
    <text evidence="1">The sequence shown here is derived from an EMBL/GenBank/DDBJ whole genome shotgun (WGS) entry which is preliminary data.</text>
</comment>
<reference evidence="1 2" key="1">
    <citation type="submission" date="2020-08" db="EMBL/GenBank/DDBJ databases">
        <title>Genomic Encyclopedia of Type Strains, Phase IV (KMG-IV): sequencing the most valuable type-strain genomes for metagenomic binning, comparative biology and taxonomic classification.</title>
        <authorList>
            <person name="Goeker M."/>
        </authorList>
    </citation>
    <scope>NUCLEOTIDE SEQUENCE [LARGE SCALE GENOMIC DNA]</scope>
    <source>
        <strain evidence="1 2">YIM 65646</strain>
    </source>
</reference>
<dbReference type="Proteomes" id="UP000548476">
    <property type="component" value="Unassembled WGS sequence"/>
</dbReference>
<name>A0A841FJM5_9ACTN</name>